<accession>A0A450WDE9</accession>
<organism evidence="1">
    <name type="scientific">Candidatus Kentrum sp. LPFa</name>
    <dbReference type="NCBI Taxonomy" id="2126335"/>
    <lineage>
        <taxon>Bacteria</taxon>
        <taxon>Pseudomonadati</taxon>
        <taxon>Pseudomonadota</taxon>
        <taxon>Gammaproteobacteria</taxon>
        <taxon>Candidatus Kentrum</taxon>
    </lineage>
</organism>
<sequence length="68" mass="7713">MASKKTLRLRKKDNGVWELTLPEAELIALVSLFKGSAGAMKQIKQGELDSEFIESVNRIYDLIDEVFK</sequence>
<name>A0A450WDE9_9GAMM</name>
<proteinExistence type="predicted"/>
<dbReference type="EMBL" id="CAADFK010000071">
    <property type="protein sequence ID" value="VFK14991.1"/>
    <property type="molecule type" value="Genomic_DNA"/>
</dbReference>
<dbReference type="AlphaFoldDB" id="A0A450WDE9"/>
<gene>
    <name evidence="1" type="ORF">BECKLPF1236B_GA0070989_10717</name>
</gene>
<reference evidence="1" key="1">
    <citation type="submission" date="2019-02" db="EMBL/GenBank/DDBJ databases">
        <authorList>
            <person name="Gruber-Vodicka R. H."/>
            <person name="Seah K. B. B."/>
        </authorList>
    </citation>
    <scope>NUCLEOTIDE SEQUENCE</scope>
    <source>
        <strain evidence="1">BECK_S313</strain>
    </source>
</reference>
<evidence type="ECO:0000313" key="1">
    <source>
        <dbReference type="EMBL" id="VFK14991.1"/>
    </source>
</evidence>
<protein>
    <submittedName>
        <fullName evidence="1">Uncharacterized protein</fullName>
    </submittedName>
</protein>